<name>A0ABT8YD67_9SPHN</name>
<dbReference type="Pfam" id="PF16670">
    <property type="entry name" value="PI-PLC-C1"/>
    <property type="match status" value="1"/>
</dbReference>
<dbReference type="EC" id="3.1.4.11" evidence="2"/>
<dbReference type="SUPFAM" id="SSF51695">
    <property type="entry name" value="PLC-like phosphodiesterases"/>
    <property type="match status" value="1"/>
</dbReference>
<dbReference type="InterPro" id="IPR032075">
    <property type="entry name" value="PI-PLC-C1"/>
</dbReference>
<sequence>MPRSPAFLVALAAILSTPAFAAPKPEASSLDPELKLNQIQVLGTHNSYAMPVDKRLLAIVDPILGRITSDLPARLPPDERAKFREEHPNDVSASDGLGYLHPDLTTQLNEGMRSLEIDVNPDPLGGNFADPAGYRLLRAKGVTDLLPYDASAMNAPGYKVLHIPDVDFRSHCPTLKGCLTEIRDWSDAHPDHVPVFLVLEAKVADLALLPEPTHTVPFTPALFDDLDHEIVSILGRQRLITPDDVRGTHRTLNEAIRAGGWPSLRAARGKIIILMITATGEAATRGYLAGHPSLEGRAAFLRAKPGEDHAAFLMFDNALVRQREIRDYVRQGYIVRTRSDIEAFEAKTNDMRRATAAFASGAQIVSTDFEHAGNAFGTPYVVRLRGGGVARRNPSFPEPARAAERASFR</sequence>
<proteinExistence type="predicted"/>
<keyword evidence="2" id="KW-0378">Hydrolase</keyword>
<feature type="signal peptide" evidence="1">
    <location>
        <begin position="1"/>
        <end position="21"/>
    </location>
</feature>
<dbReference type="GO" id="GO:0004435">
    <property type="term" value="F:phosphatidylinositol-4,5-bisphosphate phospholipase C activity"/>
    <property type="evidence" value="ECO:0007669"/>
    <property type="project" value="UniProtKB-EC"/>
</dbReference>
<evidence type="ECO:0000313" key="2">
    <source>
        <dbReference type="EMBL" id="MDO6416288.1"/>
    </source>
</evidence>
<evidence type="ECO:0000313" key="3">
    <source>
        <dbReference type="Proteomes" id="UP001169764"/>
    </source>
</evidence>
<dbReference type="EMBL" id="JAUOTP010000010">
    <property type="protein sequence ID" value="MDO6416288.1"/>
    <property type="molecule type" value="Genomic_DNA"/>
</dbReference>
<gene>
    <name evidence="2" type="ORF">Q4F19_18020</name>
</gene>
<organism evidence="2 3">
    <name type="scientific">Sphingomonas natans</name>
    <dbReference type="NCBI Taxonomy" id="3063330"/>
    <lineage>
        <taxon>Bacteria</taxon>
        <taxon>Pseudomonadati</taxon>
        <taxon>Pseudomonadota</taxon>
        <taxon>Alphaproteobacteria</taxon>
        <taxon>Sphingomonadales</taxon>
        <taxon>Sphingomonadaceae</taxon>
        <taxon>Sphingomonas</taxon>
    </lineage>
</organism>
<dbReference type="RefSeq" id="WP_303545620.1">
    <property type="nucleotide sequence ID" value="NZ_JAUOTP010000010.1"/>
</dbReference>
<evidence type="ECO:0000256" key="1">
    <source>
        <dbReference type="SAM" id="SignalP"/>
    </source>
</evidence>
<accession>A0ABT8YD67</accession>
<protein>
    <submittedName>
        <fullName evidence="2">Ca2+-dependent phosphoinositide-specific phospholipase C</fullName>
        <ecNumber evidence="2">3.1.4.11</ecNumber>
    </submittedName>
</protein>
<feature type="chain" id="PRO_5046234459" evidence="1">
    <location>
        <begin position="22"/>
        <end position="409"/>
    </location>
</feature>
<keyword evidence="3" id="KW-1185">Reference proteome</keyword>
<reference evidence="2" key="1">
    <citation type="submission" date="2023-07" db="EMBL/GenBank/DDBJ databases">
        <authorList>
            <person name="Kim M."/>
        </authorList>
    </citation>
    <scope>NUCLEOTIDE SEQUENCE</scope>
    <source>
        <strain evidence="2">BIUV-7</strain>
    </source>
</reference>
<dbReference type="InterPro" id="IPR017946">
    <property type="entry name" value="PLC-like_Pdiesterase_TIM-brl"/>
</dbReference>
<dbReference type="CDD" id="cd08589">
    <property type="entry name" value="PI-PLCc_SaPLC1_like"/>
    <property type="match status" value="1"/>
</dbReference>
<keyword evidence="1" id="KW-0732">Signal</keyword>
<dbReference type="Proteomes" id="UP001169764">
    <property type="component" value="Unassembled WGS sequence"/>
</dbReference>
<comment type="caution">
    <text evidence="2">The sequence shown here is derived from an EMBL/GenBank/DDBJ whole genome shotgun (WGS) entry which is preliminary data.</text>
</comment>
<dbReference type="Gene3D" id="3.20.20.190">
    <property type="entry name" value="Phosphatidylinositol (PI) phosphodiesterase"/>
    <property type="match status" value="1"/>
</dbReference>